<evidence type="ECO:0000313" key="5">
    <source>
        <dbReference type="EMBL" id="MBP1294133.1"/>
    </source>
</evidence>
<dbReference type="Pfam" id="PF00271">
    <property type="entry name" value="Helicase_C"/>
    <property type="match status" value="1"/>
</dbReference>
<sequence length="1954" mass="218090">MLDPIGGFERIKDFFISYVETAFRISSEETADGRRDLLESDGALATAPFLEPVLRYEQYEEPLERLVSDARLDHLSEAGRTAFVELALSGLFEGEPSSGKIKRRSTYNPYVHQVEMLFRGSRRGMPGIVTSGTGSGKTESFMLPVLATLADEAVKWPAPGPGFLQERWWAGGDAFVHMRRHENPQRPKALRAIILYPMNALVDDQMVRLRRTLDSDEARAVMDERFAGNRIFFGQYTSSTPVTGYEIHPRRSKDKGEKSRRQRRGAQLREDMRRFESDQAAARQHDAAARQAAADAGERAPEATRFIFPSVDGGEMVSRWDMHRAPPDILVTNASMLGTMLSREVEDKVFGSTREWLASDPDSYLFLIIDELHLVRGSAGTEVSFLIKSLLQRLGLDKPDLIHKLRILASSASLPLDGENEAHSLRYLRDLFAPYGTSQGPRNPGTKDKAFWRDCVVPGKPYLDRVALARLPADPFEELVTVSDPGGDGLVRDVPSSAPAKAALEKVATALGVDHRAADFVQKLSRRAAEVLTNACLDGDNVRATAVDRLADRIFGSAGATRALRGLMLARALPESASHKTSTPQGLPSFRFHGFIRNVEGLFGSVDTGNAGIRISDLTIERGVSHGKPSGAAVRGRRLFELLYCEACGELLLGGQRGSSAGNTNVIELLPSAADLEAIPEKAGSEYYDKMTWAQFAVFWPKAEEPRTSERGYDRWTRAALDPTTGAVTERDDVPAGHVGGHVYFQTDAAITNTRGQVDRLRMAQPFCCPKCGTDYSFRPRSGRATSPIRAFRTGVGKASQMVATELFELLHAIGAQAKSIVFSDSRQDAANQSLEIERLHLRDLRREILVTAARECLEEARARYVSPDERTRIIAGLAGDVNAIMARVTEWNRTDDELKGIDLGSRKIRLDYLLQYGSRDRALSRITAEFVGLGIHPFDEVGRAKFDDKPWWDSFVRTQGVSQFSPQLPADRQLDLERRIMTNQYELVEDVIFANTFFALEETGLAYPSLASDATDATRKLDAWLRVFASASRVREGRYFDRNNFVTWDRAQAVPKNNRVRRFADRVFGAGVDNDLKGVLDGLAAIGHSGGVIEVGKLHLRVAKAGDPYWRCGSCERVHLHRGEQICTRCYDPLPDNPTGAVETLWSQNFLGRRIVRGHVQGIKRFRLKCEELSGQTEDFSDRLRRFKDIFVGQTNEVGRLAEEIDMLSVTTTMEVGIDIGSLQTVYQANMPPMRFNYQQRVGRAGRRGQAFSFVTTFCRGRSHDAFYFRHPESITGDAPPPPFLAVDHDPIPHRLLRKVWLRAAFAVVRDECIGRGDIYPGDDLVPSDVHGEYVPTDEFYAAGSPWPDRLLDGLRRTQSVRDGFVSSAILDETQQARLLAAATPEKLLDEIMNRREAAPRSRAGLAQFLAEQGLLPMYGMPTRVRNMYLGMNRTGRGQDEELSWLTMDRDLEMAIFEFAPGSMLVKDKEKHKAVGFTGNLLDPDRRGKFIEIQPPMTDWVSEYGYVGWCGRCGAAKHERERPGGGVRCDDCRADMQPDDFRYYVSPAAFRTDFRPEDGDLDEVGVMSTRTVATVASEGTAQDVGSIRIHAGAGTTIMQLNDGRPNDLGEQQLFQIEMMTDQEVAAYPRGVQLQDQAIDTEVSIKDRNKRFLRTGDGVGQFGLFARKATDAVFVEAVHSNRRLNIDLVAKSGERTHIAARAAAISATHLLVQKAALELDVAPDEFEALEPRLRHDRPVLQIADTLINGSGLCRRLCQPGSDGRPEIARLIEEILTARDEWPLVDFMESEHEAQCSTSCYMCIQQYQNRRYHPLLDWRLGLAYLRSMTDPAFQCGLDGDFESYPELRGWLPKAQALAESVASMRPRFWRAEKVGAMRLPCLIESDAQQRVVRRLVVIHPLWRADQELIDGIGAAARGVRTLPIDTFDLERRPLRALEMAAERRPAPPFNANAAN</sequence>
<dbReference type="PANTHER" id="PTHR47957">
    <property type="entry name" value="ATP-DEPENDENT HELICASE HRQ1"/>
    <property type="match status" value="1"/>
</dbReference>
<keyword evidence="2" id="KW-0067">ATP-binding</keyword>
<dbReference type="InterPro" id="IPR001650">
    <property type="entry name" value="Helicase_C-like"/>
</dbReference>
<accession>A0A8I1Y661</accession>
<dbReference type="GO" id="GO:0036297">
    <property type="term" value="P:interstrand cross-link repair"/>
    <property type="evidence" value="ECO:0007669"/>
    <property type="project" value="TreeGrafter"/>
</dbReference>
<evidence type="ECO:0000256" key="3">
    <source>
        <dbReference type="SAM" id="MobiDB-lite"/>
    </source>
</evidence>
<reference evidence="5" key="1">
    <citation type="submission" date="2021-02" db="EMBL/GenBank/DDBJ databases">
        <title>Genomic Encyclopedia of Type Strains, Phase IV (KMG-V): Genome sequencing to study the core and pangenomes of soil and plant-associated prokaryotes.</title>
        <authorList>
            <person name="Whitman W."/>
        </authorList>
    </citation>
    <scope>NUCLEOTIDE SEQUENCE</scope>
    <source>
        <strain evidence="5">USDA 406</strain>
    </source>
</reference>
<dbReference type="InterPro" id="IPR014001">
    <property type="entry name" value="Helicase_ATP-bd"/>
</dbReference>
<dbReference type="Proteomes" id="UP000673383">
    <property type="component" value="Unassembled WGS sequence"/>
</dbReference>
<evidence type="ECO:0000256" key="1">
    <source>
        <dbReference type="ARBA" id="ARBA00022741"/>
    </source>
</evidence>
<dbReference type="GO" id="GO:0003676">
    <property type="term" value="F:nucleic acid binding"/>
    <property type="evidence" value="ECO:0007669"/>
    <property type="project" value="InterPro"/>
</dbReference>
<evidence type="ECO:0000256" key="2">
    <source>
        <dbReference type="ARBA" id="ARBA00022840"/>
    </source>
</evidence>
<dbReference type="GO" id="GO:0006289">
    <property type="term" value="P:nucleotide-excision repair"/>
    <property type="evidence" value="ECO:0007669"/>
    <property type="project" value="TreeGrafter"/>
</dbReference>
<dbReference type="InterPro" id="IPR011545">
    <property type="entry name" value="DEAD/DEAH_box_helicase_dom"/>
</dbReference>
<feature type="region of interest" description="Disordered" evidence="3">
    <location>
        <begin position="243"/>
        <end position="300"/>
    </location>
</feature>
<name>A0A8I1Y661_BRAEL</name>
<dbReference type="PANTHER" id="PTHR47957:SF3">
    <property type="entry name" value="ATP-DEPENDENT HELICASE HRQ1"/>
    <property type="match status" value="1"/>
</dbReference>
<dbReference type="InterPro" id="IPR027417">
    <property type="entry name" value="P-loop_NTPase"/>
</dbReference>
<dbReference type="SUPFAM" id="SSF52540">
    <property type="entry name" value="P-loop containing nucleoside triphosphate hydrolases"/>
    <property type="match status" value="2"/>
</dbReference>
<protein>
    <recommendedName>
        <fullName evidence="4">Helicase ATP-binding domain-containing protein</fullName>
    </recommendedName>
</protein>
<dbReference type="Pfam" id="PF00270">
    <property type="entry name" value="DEAD"/>
    <property type="match status" value="1"/>
</dbReference>
<dbReference type="GO" id="GO:0005524">
    <property type="term" value="F:ATP binding"/>
    <property type="evidence" value="ECO:0007669"/>
    <property type="project" value="UniProtKB-KW"/>
</dbReference>
<dbReference type="GO" id="GO:0043138">
    <property type="term" value="F:3'-5' DNA helicase activity"/>
    <property type="evidence" value="ECO:0007669"/>
    <property type="project" value="TreeGrafter"/>
</dbReference>
<feature type="compositionally biased region" description="Basic and acidic residues" evidence="3">
    <location>
        <begin position="267"/>
        <end position="288"/>
    </location>
</feature>
<dbReference type="PROSITE" id="PS51192">
    <property type="entry name" value="HELICASE_ATP_BIND_1"/>
    <property type="match status" value="1"/>
</dbReference>
<comment type="caution">
    <text evidence="5">The sequence shown here is derived from an EMBL/GenBank/DDBJ whole genome shotgun (WGS) entry which is preliminary data.</text>
</comment>
<dbReference type="RefSeq" id="WP_209944102.1">
    <property type="nucleotide sequence ID" value="NZ_JAFICZ010000001.1"/>
</dbReference>
<evidence type="ECO:0000259" key="4">
    <source>
        <dbReference type="PROSITE" id="PS51192"/>
    </source>
</evidence>
<dbReference type="SMART" id="SM00490">
    <property type="entry name" value="HELICc"/>
    <property type="match status" value="1"/>
</dbReference>
<proteinExistence type="predicted"/>
<keyword evidence="1" id="KW-0547">Nucleotide-binding</keyword>
<dbReference type="SMART" id="SM00487">
    <property type="entry name" value="DEXDc"/>
    <property type="match status" value="1"/>
</dbReference>
<evidence type="ECO:0000313" key="6">
    <source>
        <dbReference type="Proteomes" id="UP000673383"/>
    </source>
</evidence>
<dbReference type="Gene3D" id="3.40.50.300">
    <property type="entry name" value="P-loop containing nucleotide triphosphate hydrolases"/>
    <property type="match status" value="3"/>
</dbReference>
<feature type="domain" description="Helicase ATP-binding" evidence="4">
    <location>
        <begin position="118"/>
        <end position="432"/>
    </location>
</feature>
<organism evidence="5 6">
    <name type="scientific">Bradyrhizobium elkanii</name>
    <dbReference type="NCBI Taxonomy" id="29448"/>
    <lineage>
        <taxon>Bacteria</taxon>
        <taxon>Pseudomonadati</taxon>
        <taxon>Pseudomonadota</taxon>
        <taxon>Alphaproteobacteria</taxon>
        <taxon>Hyphomicrobiales</taxon>
        <taxon>Nitrobacteraceae</taxon>
        <taxon>Bradyrhizobium</taxon>
    </lineage>
</organism>
<gene>
    <name evidence="5" type="ORF">JOH49_003886</name>
</gene>
<dbReference type="EMBL" id="JAFICZ010000001">
    <property type="protein sequence ID" value="MBP1294133.1"/>
    <property type="molecule type" value="Genomic_DNA"/>
</dbReference>